<reference evidence="3" key="1">
    <citation type="submission" date="2018-06" db="EMBL/GenBank/DDBJ databases">
        <authorList>
            <person name="Zhirakovskaya E."/>
        </authorList>
    </citation>
    <scope>NUCLEOTIDE SEQUENCE</scope>
</reference>
<dbReference type="Pfam" id="PF12801">
    <property type="entry name" value="Fer4_5"/>
    <property type="match status" value="1"/>
</dbReference>
<dbReference type="InterPro" id="IPR017896">
    <property type="entry name" value="4Fe4S_Fe-S-bd"/>
</dbReference>
<feature type="non-terminal residue" evidence="3">
    <location>
        <position position="133"/>
    </location>
</feature>
<evidence type="ECO:0000256" key="1">
    <source>
        <dbReference type="SAM" id="Phobius"/>
    </source>
</evidence>
<sequence>MQFVKKLRAIPNGQKYRYGLIMLSCALFFAPFLFLPGLVDNPDLCGKACIRRFYLYFPGMTLDDLGAQMSVAMIGVVALSAILITTFFFGRIWCGYLCPVGGFPELVSRLLNDRWKIEFRALPQVPIRYGYFA</sequence>
<feature type="domain" description="4Fe-4S ferredoxin-type" evidence="2">
    <location>
        <begin position="72"/>
        <end position="117"/>
    </location>
</feature>
<keyword evidence="1" id="KW-0472">Membrane</keyword>
<proteinExistence type="predicted"/>
<evidence type="ECO:0000313" key="3">
    <source>
        <dbReference type="EMBL" id="VAW95487.1"/>
    </source>
</evidence>
<feature type="transmembrane region" description="Helical" evidence="1">
    <location>
        <begin position="65"/>
        <end position="89"/>
    </location>
</feature>
<protein>
    <recommendedName>
        <fullName evidence="2">4Fe-4S ferredoxin-type domain-containing protein</fullName>
    </recommendedName>
</protein>
<feature type="transmembrane region" description="Helical" evidence="1">
    <location>
        <begin position="20"/>
        <end position="39"/>
    </location>
</feature>
<dbReference type="EMBL" id="UOFU01000074">
    <property type="protein sequence ID" value="VAW95487.1"/>
    <property type="molecule type" value="Genomic_DNA"/>
</dbReference>
<dbReference type="AlphaFoldDB" id="A0A3B1A7A0"/>
<keyword evidence="1" id="KW-1133">Transmembrane helix</keyword>
<name>A0A3B1A7A0_9ZZZZ</name>
<evidence type="ECO:0000259" key="2">
    <source>
        <dbReference type="Pfam" id="PF12801"/>
    </source>
</evidence>
<accession>A0A3B1A7A0</accession>
<keyword evidence="1" id="KW-0812">Transmembrane</keyword>
<organism evidence="3">
    <name type="scientific">hydrothermal vent metagenome</name>
    <dbReference type="NCBI Taxonomy" id="652676"/>
    <lineage>
        <taxon>unclassified sequences</taxon>
        <taxon>metagenomes</taxon>
        <taxon>ecological metagenomes</taxon>
    </lineage>
</organism>
<gene>
    <name evidence="3" type="ORF">MNBD_GAMMA20-1467</name>
</gene>